<feature type="compositionally biased region" description="Basic and acidic residues" evidence="1">
    <location>
        <begin position="58"/>
        <end position="73"/>
    </location>
</feature>
<proteinExistence type="predicted"/>
<reference evidence="3" key="1">
    <citation type="journal article" date="2019" name="Int. J. Syst. Evol. Microbiol.">
        <title>The Global Catalogue of Microorganisms (GCM) 10K type strain sequencing project: providing services to taxonomists for standard genome sequencing and annotation.</title>
        <authorList>
            <consortium name="The Broad Institute Genomics Platform"/>
            <consortium name="The Broad Institute Genome Sequencing Center for Infectious Disease"/>
            <person name="Wu L."/>
            <person name="Ma J."/>
        </authorList>
    </citation>
    <scope>NUCLEOTIDE SEQUENCE [LARGE SCALE GENOMIC DNA]</scope>
    <source>
        <strain evidence="3">JCM 4594</strain>
    </source>
</reference>
<evidence type="ECO:0000256" key="1">
    <source>
        <dbReference type="SAM" id="MobiDB-lite"/>
    </source>
</evidence>
<accession>A0ABQ2ZQ55</accession>
<feature type="region of interest" description="Disordered" evidence="1">
    <location>
        <begin position="53"/>
        <end position="73"/>
    </location>
</feature>
<dbReference type="RefSeq" id="WP_161248513.1">
    <property type="nucleotide sequence ID" value="NZ_BMUU01000002.1"/>
</dbReference>
<sequence length="73" mass="8148">MTKPITYPRPPVELPLDSWLYETGARQDCGVCRALVEEVRGALDRGDQGAAFAASQEVRNHPVHDRHPVDVPR</sequence>
<gene>
    <name evidence="2" type="ORF">GCM10010326_14390</name>
</gene>
<protein>
    <submittedName>
        <fullName evidence="2">Uncharacterized protein</fullName>
    </submittedName>
</protein>
<keyword evidence="3" id="KW-1185">Reference proteome</keyword>
<organism evidence="2 3">
    <name type="scientific">Streptomyces xanthochromogenes</name>
    <dbReference type="NCBI Taxonomy" id="67384"/>
    <lineage>
        <taxon>Bacteria</taxon>
        <taxon>Bacillati</taxon>
        <taxon>Actinomycetota</taxon>
        <taxon>Actinomycetes</taxon>
        <taxon>Kitasatosporales</taxon>
        <taxon>Streptomycetaceae</taxon>
        <taxon>Streptomyces</taxon>
    </lineage>
</organism>
<comment type="caution">
    <text evidence="2">The sequence shown here is derived from an EMBL/GenBank/DDBJ whole genome shotgun (WGS) entry which is preliminary data.</text>
</comment>
<dbReference type="Proteomes" id="UP000600946">
    <property type="component" value="Unassembled WGS sequence"/>
</dbReference>
<evidence type="ECO:0000313" key="3">
    <source>
        <dbReference type="Proteomes" id="UP000600946"/>
    </source>
</evidence>
<dbReference type="EMBL" id="BMUU01000002">
    <property type="protein sequence ID" value="GGY22316.1"/>
    <property type="molecule type" value="Genomic_DNA"/>
</dbReference>
<name>A0ABQ2ZQ55_9ACTN</name>
<evidence type="ECO:0000313" key="2">
    <source>
        <dbReference type="EMBL" id="GGY22316.1"/>
    </source>
</evidence>
<dbReference type="GeneID" id="96289441"/>